<proteinExistence type="predicted"/>
<dbReference type="Proteomes" id="UP000239494">
    <property type="component" value="Unassembled WGS sequence"/>
</dbReference>
<gene>
    <name evidence="2" type="ORF">CLV43_106119</name>
</gene>
<comment type="caution">
    <text evidence="2">The sequence shown here is derived from an EMBL/GenBank/DDBJ whole genome shotgun (WGS) entry which is preliminary data.</text>
</comment>
<reference evidence="2 3" key="1">
    <citation type="submission" date="2018-03" db="EMBL/GenBank/DDBJ databases">
        <title>Genomic Encyclopedia of Archaeal and Bacterial Type Strains, Phase II (KMG-II): from individual species to whole genera.</title>
        <authorList>
            <person name="Goeker M."/>
        </authorList>
    </citation>
    <scope>NUCLEOTIDE SEQUENCE [LARGE SCALE GENOMIC DNA]</scope>
    <source>
        <strain evidence="2 3">DSM 44720</strain>
    </source>
</reference>
<sequence>MGQAALLAVLAVGTWWVFLGSDDERRVDPVSGSATGPYEVPQVVGCVLVLVVLVVAGTLVGPGWVAVVAVAVPFTAVWSWWARAHDDSGLWVVGSGLVLLGTVAGGALVAAVTRALRRRRVHNG</sequence>
<keyword evidence="1" id="KW-0472">Membrane</keyword>
<organism evidence="2 3">
    <name type="scientific">Umezawaea tangerina</name>
    <dbReference type="NCBI Taxonomy" id="84725"/>
    <lineage>
        <taxon>Bacteria</taxon>
        <taxon>Bacillati</taxon>
        <taxon>Actinomycetota</taxon>
        <taxon>Actinomycetes</taxon>
        <taxon>Pseudonocardiales</taxon>
        <taxon>Pseudonocardiaceae</taxon>
        <taxon>Umezawaea</taxon>
    </lineage>
</organism>
<name>A0A2T0T430_9PSEU</name>
<dbReference type="EMBL" id="PVTF01000006">
    <property type="protein sequence ID" value="PRY40384.1"/>
    <property type="molecule type" value="Genomic_DNA"/>
</dbReference>
<evidence type="ECO:0000313" key="3">
    <source>
        <dbReference type="Proteomes" id="UP000239494"/>
    </source>
</evidence>
<dbReference type="RefSeq" id="WP_170155938.1">
    <property type="nucleotide sequence ID" value="NZ_PVTF01000006.1"/>
</dbReference>
<accession>A0A2T0T430</accession>
<feature type="transmembrane region" description="Helical" evidence="1">
    <location>
        <begin position="88"/>
        <end position="112"/>
    </location>
</feature>
<keyword evidence="1" id="KW-0812">Transmembrane</keyword>
<keyword evidence="3" id="KW-1185">Reference proteome</keyword>
<keyword evidence="1" id="KW-1133">Transmembrane helix</keyword>
<evidence type="ECO:0000313" key="2">
    <source>
        <dbReference type="EMBL" id="PRY40384.1"/>
    </source>
</evidence>
<protein>
    <submittedName>
        <fullName evidence="2">Uncharacterized protein</fullName>
    </submittedName>
</protein>
<evidence type="ECO:0000256" key="1">
    <source>
        <dbReference type="SAM" id="Phobius"/>
    </source>
</evidence>
<dbReference type="AlphaFoldDB" id="A0A2T0T430"/>